<evidence type="ECO:0000256" key="3">
    <source>
        <dbReference type="ARBA" id="ARBA00022833"/>
    </source>
</evidence>
<feature type="compositionally biased region" description="Low complexity" evidence="5">
    <location>
        <begin position="1038"/>
        <end position="1063"/>
    </location>
</feature>
<comment type="caution">
    <text evidence="8">The sequence shown here is derived from an EMBL/GenBank/DDBJ whole genome shotgun (WGS) entry which is preliminary data.</text>
</comment>
<feature type="compositionally biased region" description="Gly residues" evidence="5">
    <location>
        <begin position="1028"/>
        <end position="1037"/>
    </location>
</feature>
<sequence>MNIDAREAALGLLSMGHGQSAGGGYGQGSRAGGGGGGSSVGDVDMGYERDEREHGRGRERVSGSGFGVASTSTSGSGSGFSSNASLSSRTTPTPVAATSSATLNSILTTTVSTPVIPSKRKAELVGDAENREFRPSPGAPFSHHQQRLSSPPPISISNSKLHSTHSQTTSLHDYGNNPSTSNATTDLSTEPIDCMCGSSFDDGFSIACDRCGRWCHYVCFGIRQGNVPEDFLCWVCLPRPEELRRRASLIQMQQREASKSFAALGVGDRGGQFPGGLGLDGFNGGFGLGDGGQEGVGGADDLASHNGRRGGRRQTSPGNERRRRPGGVHPESMSPMVHTGGGKRKRRPSVVHPTHPTSSSMPPPPSTFTSTSTSTSTTTPGTSTSAAPHANGAPGPGDGGDENPEVDDSWTQTYVHIHEDIIASEETRQRLRKQAQDWRGVTAVAVDPSSSSSPSSSTPNPDAAPIKIKQLPPQTAYNPHLLPTSNPDILPPTYTVHTTQPIPTEHLITPYTSLITPSSQYLADPLNAYAHLGMPKPYVHLVGRPLAVALDARGVGGKGRFVRSGCRPNAVIRPVLCSKKSKSKGKEKEKDNSVVWEGDGPGPGKQRKGDQEEREEEEEERMLSFGVFALRDLKADEEVVLGWEWDDGNVVHRLPALLSAPRMFPPRFPSSTSPSQPNGHNTHPHPQFNHHHNAYVPDPQTSPHELQNLRRQMNNILHALSSTFTTCACGARAKDCALTQMARFVDGQEEGIKKSSPGHVNGQQADLGPLIGRKRGFLTKERIPGSGGIGGMVLVDEEEARARALASASSRTGVNGHSVKTPTPRTAGAAATGESTSNTPTGDPPPPPPNILFPTSPTLGKGKGALALSPGTLKSVGATRGKRGKGARGRGRGRGGRAAVGGGGGGGGGEGGEDGHDQGAGEEGESVDEDEGGVRRIQTRSSALLALSNNKPISKSPLVQSTTSSSLDEPTTPPPPPPQAARGQSSDLDMEMMYSGVSPPPDEEKMPPKMRKKWMHRELVALKEVVGGSSGKVGLGISGVDTSPTTSRPTPSTSASESSSSSTMPPPPIPSRSSQSSPSPMTMSPSSTFQLPHQQPQPQQLLTPAHTPSLPPPGPPPFSSSSTSSTPTPTGTPAPPPATTISASSVHGHLQSQGPATASPSPLVGFENLSLLSPAIPGPGSEYQHQLQHQAHPRERERTVPPPKTPPPIHLRHDAHLREQEEPRGRREEDDDEAESPTPTPTHAHPQPQPQTETGWSPLKRLSAVAALVPNLSPLPVPGSSRVKKGDDSDVEMDMAMDGRDHVVAEDGRRSSSPVSSGMNGGGRSSRSRSRSGSVSSSVQTLKPVRSDTDVREEGDDEDVDMQSAPASPAPAHRTPIPKSPIVDSSSLPSTLAALDLFSSDEGIVNPPTPRASTPPAAFSIGSLEVESEEKEKAKEVEDEDDGEDVQMDISPSSVVDPTQAGSKVEKEASEEIEEEAVVKDLQASEEPAAQESLVAPPTSVSPSLETAQAEPEEVAPPAPEPTLVAPSISASSPASSEPQPQPTEQPAQQPEQPSEPASEPAAAAALAPAQAPAKVKLSLKDFAARRRKMKEDMAQGGMGSPGGTLSAGGLPSSASTGGTNGLGLGLVGGMGAGAGTGRLSPMVVSVGVGVANGGVEEEGKDKDKDKGSEQEKEKDGVTKMGVEAKEAKDGVKKVEDGQHQPQQQQQLKAPPTMSISPSASTPVMDVRAIEDDKPTKENVSAKSLTPVRYPPSPPPQRPTSSLSRFDAQAFSAAASAIVNGQHKPPPILALPPSSPMAAMSSPQLLPSSPPLHGMDLDRDEDEGEGEKRDREERMNEEERREEERMEEVKRAEQAKEEEMKVDKQPELVVVETRQAKLEMIEPVVPPVRTTVTPTPTPMPKAKQQPPPPPQLLSRIDTSPHPNMFGVNAHMRRASREDGEIELEVGEVRPSSPVVPSHTPITPQSRFHPPSKISAAPSLSPTPQSVNPIPLARRLHPPANNNSIGRPHRYEPSPPPRSATSASTPTAISKPKTPPPPVRANNMWSPPQPPLKAPVVATPGVSVAGPSSLSSNGTGLHPRSPPRGPRSLWNGAASTAGASTLTNTNPSTATPTATVTSNGTPLFPENPTGPPTAPRALRQFMKERGHMPGPHPPHHHPHAPHQLHTSPGMAANGPSRFYSPGDRDRDRDDERDRARAGDRERDRGRPGISFRDRLSLESRLSTAANNNNVNNGSLSRDRSRSSRSRSRSRSRSPVSRDRENYIRDRDRRWDSRGGGRFGRPPVSPYSASSPVAGHVKRGGWRV</sequence>
<feature type="compositionally biased region" description="Pro residues" evidence="5">
    <location>
        <begin position="1784"/>
        <end position="1795"/>
    </location>
</feature>
<feature type="compositionally biased region" description="Polar residues" evidence="5">
    <location>
        <begin position="2065"/>
        <end position="2074"/>
    </location>
</feature>
<organism evidence="8 9">
    <name type="scientific">Agrocybe pediades</name>
    <dbReference type="NCBI Taxonomy" id="84607"/>
    <lineage>
        <taxon>Eukaryota</taxon>
        <taxon>Fungi</taxon>
        <taxon>Dikarya</taxon>
        <taxon>Basidiomycota</taxon>
        <taxon>Agaricomycotina</taxon>
        <taxon>Agaricomycetes</taxon>
        <taxon>Agaricomycetidae</taxon>
        <taxon>Agaricales</taxon>
        <taxon>Agaricineae</taxon>
        <taxon>Strophariaceae</taxon>
        <taxon>Agrocybe</taxon>
    </lineage>
</organism>
<dbReference type="EMBL" id="JAACJL010000005">
    <property type="protein sequence ID" value="KAF4621700.1"/>
    <property type="molecule type" value="Genomic_DNA"/>
</dbReference>
<dbReference type="GO" id="GO:0008270">
    <property type="term" value="F:zinc ion binding"/>
    <property type="evidence" value="ECO:0007669"/>
    <property type="project" value="UniProtKB-KW"/>
</dbReference>
<feature type="region of interest" description="Disordered" evidence="5">
    <location>
        <begin position="580"/>
        <end position="621"/>
    </location>
</feature>
<feature type="compositionally biased region" description="Acidic residues" evidence="5">
    <location>
        <begin position="1437"/>
        <end position="1447"/>
    </location>
</feature>
<feature type="compositionally biased region" description="Low complexity" evidence="5">
    <location>
        <begin position="821"/>
        <end position="833"/>
    </location>
</feature>
<gene>
    <name evidence="8" type="ORF">D9613_012784</name>
</gene>
<feature type="compositionally biased region" description="Low complexity" evidence="5">
    <location>
        <begin position="367"/>
        <end position="393"/>
    </location>
</feature>
<dbReference type="InterPro" id="IPR013083">
    <property type="entry name" value="Znf_RING/FYVE/PHD"/>
</dbReference>
<feature type="compositionally biased region" description="Low complexity" evidence="5">
    <location>
        <begin position="2090"/>
        <end position="2121"/>
    </location>
</feature>
<feature type="compositionally biased region" description="Gly residues" evidence="5">
    <location>
        <begin position="19"/>
        <end position="39"/>
    </location>
</feature>
<feature type="compositionally biased region" description="Pro residues" evidence="5">
    <location>
        <begin position="1895"/>
        <end position="1911"/>
    </location>
</feature>
<feature type="compositionally biased region" description="Basic and acidic residues" evidence="5">
    <location>
        <begin position="1211"/>
        <end position="1228"/>
    </location>
</feature>
<feature type="region of interest" description="Disordered" evidence="5">
    <location>
        <begin position="806"/>
        <end position="1012"/>
    </location>
</feature>
<feature type="compositionally biased region" description="Basic and acidic residues" evidence="5">
    <location>
        <begin position="46"/>
        <end position="61"/>
    </location>
</feature>
<feature type="compositionally biased region" description="Basic and acidic residues" evidence="5">
    <location>
        <begin position="2181"/>
        <end position="2216"/>
    </location>
</feature>
<feature type="compositionally biased region" description="Basic and acidic residues" evidence="5">
    <location>
        <begin position="124"/>
        <end position="134"/>
    </location>
</feature>
<evidence type="ECO:0000256" key="2">
    <source>
        <dbReference type="ARBA" id="ARBA00022771"/>
    </source>
</evidence>
<feature type="region of interest" description="Disordered" evidence="5">
    <location>
        <begin position="443"/>
        <end position="466"/>
    </location>
</feature>
<feature type="compositionally biased region" description="Polar residues" evidence="5">
    <location>
        <begin position="1450"/>
        <end position="1462"/>
    </location>
</feature>
<feature type="region of interest" description="Disordered" evidence="5">
    <location>
        <begin position="290"/>
        <end position="407"/>
    </location>
</feature>
<feature type="compositionally biased region" description="Basic and acidic residues" evidence="5">
    <location>
        <begin position="2254"/>
        <end position="2273"/>
    </location>
</feature>
<dbReference type="Pfam" id="PF20826">
    <property type="entry name" value="PHD_5"/>
    <property type="match status" value="1"/>
</dbReference>
<keyword evidence="4" id="KW-0156">Chromatin regulator</keyword>
<feature type="compositionally biased region" description="Polar residues" evidence="5">
    <location>
        <begin position="1150"/>
        <end position="1160"/>
    </location>
</feature>
<feature type="compositionally biased region" description="Pro residues" evidence="5">
    <location>
        <begin position="1200"/>
        <end position="1209"/>
    </location>
</feature>
<feature type="compositionally biased region" description="Polar residues" evidence="5">
    <location>
        <begin position="939"/>
        <end position="960"/>
    </location>
</feature>
<feature type="compositionally biased region" description="Basic and acidic residues" evidence="5">
    <location>
        <begin position="1728"/>
        <end position="1737"/>
    </location>
</feature>
<dbReference type="GO" id="GO:0006325">
    <property type="term" value="P:chromatin organization"/>
    <property type="evidence" value="ECO:0007669"/>
    <property type="project" value="UniProtKB-KW"/>
</dbReference>
<dbReference type="SUPFAM" id="SSF57903">
    <property type="entry name" value="FYVE/PHD zinc finger"/>
    <property type="match status" value="1"/>
</dbReference>
<dbReference type="InterPro" id="IPR001965">
    <property type="entry name" value="Znf_PHD"/>
</dbReference>
<evidence type="ECO:0000256" key="5">
    <source>
        <dbReference type="SAM" id="MobiDB-lite"/>
    </source>
</evidence>
<feature type="compositionally biased region" description="Basic residues" evidence="5">
    <location>
        <begin position="2241"/>
        <end position="2250"/>
    </location>
</feature>
<dbReference type="Gene3D" id="2.170.270.10">
    <property type="entry name" value="SET domain"/>
    <property type="match status" value="1"/>
</dbReference>
<feature type="compositionally biased region" description="Low complexity" evidence="5">
    <location>
        <begin position="1071"/>
        <end position="1108"/>
    </location>
</feature>
<dbReference type="InterPro" id="IPR046341">
    <property type="entry name" value="SET_dom_sf"/>
</dbReference>
<accession>A0A8H4R3W3</accession>
<dbReference type="GO" id="GO:0006355">
    <property type="term" value="P:regulation of DNA-templated transcription"/>
    <property type="evidence" value="ECO:0007669"/>
    <property type="project" value="TreeGrafter"/>
</dbReference>
<keyword evidence="9" id="KW-1185">Reference proteome</keyword>
<feature type="compositionally biased region" description="Low complexity" evidence="5">
    <location>
        <begin position="961"/>
        <end position="970"/>
    </location>
</feature>
<feature type="compositionally biased region" description="Basic and acidic residues" evidence="5">
    <location>
        <begin position="1658"/>
        <end position="1699"/>
    </location>
</feature>
<dbReference type="PANTHER" id="PTHR46462:SF3">
    <property type="entry name" value="UPSET, ISOFORM A"/>
    <property type="match status" value="1"/>
</dbReference>
<feature type="compositionally biased region" description="Basic and acidic residues" evidence="5">
    <location>
        <begin position="1826"/>
        <end position="1863"/>
    </location>
</feature>
<reference evidence="8 9" key="1">
    <citation type="submission" date="2019-12" db="EMBL/GenBank/DDBJ databases">
        <authorList>
            <person name="Floudas D."/>
            <person name="Bentzer J."/>
            <person name="Ahren D."/>
            <person name="Johansson T."/>
            <person name="Persson P."/>
            <person name="Tunlid A."/>
        </authorList>
    </citation>
    <scope>NUCLEOTIDE SEQUENCE [LARGE SCALE GENOMIC DNA]</scope>
    <source>
        <strain evidence="8 9">CBS 102.39</strain>
    </source>
</reference>
<feature type="compositionally biased region" description="Pro residues" evidence="5">
    <location>
        <begin position="1109"/>
        <end position="1118"/>
    </location>
</feature>
<feature type="compositionally biased region" description="Low complexity" evidence="5">
    <location>
        <begin position="448"/>
        <end position="457"/>
    </location>
</feature>
<feature type="compositionally biased region" description="Gly residues" evidence="5">
    <location>
        <begin position="1597"/>
        <end position="1607"/>
    </location>
</feature>
<evidence type="ECO:0000313" key="9">
    <source>
        <dbReference type="Proteomes" id="UP000521872"/>
    </source>
</evidence>
<dbReference type="InterPro" id="IPR011011">
    <property type="entry name" value="Znf_FYVE_PHD"/>
</dbReference>
<evidence type="ECO:0000256" key="1">
    <source>
        <dbReference type="ARBA" id="ARBA00022723"/>
    </source>
</evidence>
<dbReference type="SMART" id="SM00249">
    <property type="entry name" value="PHD"/>
    <property type="match status" value="1"/>
</dbReference>
<feature type="region of interest" description="Disordered" evidence="5">
    <location>
        <begin position="19"/>
        <end position="96"/>
    </location>
</feature>
<feature type="compositionally biased region" description="Low complexity" evidence="5">
    <location>
        <begin position="1241"/>
        <end position="1254"/>
    </location>
</feature>
<evidence type="ECO:0000313" key="8">
    <source>
        <dbReference type="EMBL" id="KAF4621700.1"/>
    </source>
</evidence>
<feature type="region of interest" description="Disordered" evidence="5">
    <location>
        <begin position="1404"/>
        <end position="1624"/>
    </location>
</feature>
<feature type="compositionally biased region" description="Basic residues" evidence="5">
    <location>
        <begin position="880"/>
        <end position="895"/>
    </location>
</feature>
<protein>
    <submittedName>
        <fullName evidence="8">Uncharacterized protein</fullName>
    </submittedName>
</protein>
<feature type="compositionally biased region" description="Low complexity" evidence="5">
    <location>
        <begin position="1796"/>
        <end position="1807"/>
    </location>
</feature>
<evidence type="ECO:0000259" key="7">
    <source>
        <dbReference type="SMART" id="SM00317"/>
    </source>
</evidence>
<feature type="region of interest" description="Disordered" evidence="5">
    <location>
        <begin position="665"/>
        <end position="704"/>
    </location>
</feature>
<dbReference type="Gene3D" id="3.30.40.10">
    <property type="entry name" value="Zinc/RING finger domain, C3HC4 (zinc finger)"/>
    <property type="match status" value="1"/>
</dbReference>
<feature type="region of interest" description="Disordered" evidence="5">
    <location>
        <begin position="1887"/>
        <end position="2302"/>
    </location>
</feature>
<keyword evidence="1" id="KW-0479">Metal-binding</keyword>
<feature type="compositionally biased region" description="Basic and acidic residues" evidence="5">
    <location>
        <begin position="1297"/>
        <end position="1310"/>
    </location>
</feature>
<feature type="compositionally biased region" description="Gly residues" evidence="5">
    <location>
        <begin position="896"/>
        <end position="910"/>
    </location>
</feature>
<feature type="compositionally biased region" description="Low complexity" evidence="5">
    <location>
        <begin position="2018"/>
        <end position="2029"/>
    </location>
</feature>
<feature type="compositionally biased region" description="Low complexity" evidence="5">
    <location>
        <begin position="67"/>
        <end position="96"/>
    </location>
</feature>
<evidence type="ECO:0000256" key="4">
    <source>
        <dbReference type="ARBA" id="ARBA00022853"/>
    </source>
</evidence>
<feature type="compositionally biased region" description="Polar residues" evidence="5">
    <location>
        <begin position="1977"/>
        <end position="1987"/>
    </location>
</feature>
<dbReference type="SMART" id="SM00317">
    <property type="entry name" value="SET"/>
    <property type="match status" value="1"/>
</dbReference>
<feature type="region of interest" description="Disordered" evidence="5">
    <location>
        <begin position="124"/>
        <end position="185"/>
    </location>
</feature>
<feature type="domain" description="SET" evidence="7">
    <location>
        <begin position="486"/>
        <end position="650"/>
    </location>
</feature>
<name>A0A8H4R3W3_9AGAR</name>
<dbReference type="GO" id="GO:0034967">
    <property type="term" value="C:Set3 complex"/>
    <property type="evidence" value="ECO:0007669"/>
    <property type="project" value="TreeGrafter"/>
</dbReference>
<feature type="domain" description="Zinc finger PHD-type" evidence="6">
    <location>
        <begin position="193"/>
        <end position="237"/>
    </location>
</feature>
<evidence type="ECO:0000259" key="6">
    <source>
        <dbReference type="SMART" id="SM00249"/>
    </source>
</evidence>
<proteinExistence type="predicted"/>
<dbReference type="InterPro" id="IPR001214">
    <property type="entry name" value="SET_dom"/>
</dbReference>
<dbReference type="Proteomes" id="UP000521872">
    <property type="component" value="Unassembled WGS sequence"/>
</dbReference>
<feature type="region of interest" description="Disordered" evidence="5">
    <location>
        <begin position="1652"/>
        <end position="1767"/>
    </location>
</feature>
<feature type="compositionally biased region" description="Pro residues" evidence="5">
    <location>
        <begin position="1749"/>
        <end position="1758"/>
    </location>
</feature>
<feature type="region of interest" description="Disordered" evidence="5">
    <location>
        <begin position="1024"/>
        <end position="1386"/>
    </location>
</feature>
<dbReference type="GO" id="GO:0070210">
    <property type="term" value="C:Rpd3L-Expanded complex"/>
    <property type="evidence" value="ECO:0007669"/>
    <property type="project" value="TreeGrafter"/>
</dbReference>
<feature type="compositionally biased region" description="Basic residues" evidence="5">
    <location>
        <begin position="2152"/>
        <end position="2161"/>
    </location>
</feature>
<feature type="compositionally biased region" description="Pro residues" evidence="5">
    <location>
        <begin position="842"/>
        <end position="851"/>
    </location>
</feature>
<feature type="compositionally biased region" description="Basic and acidic residues" evidence="5">
    <location>
        <begin position="1579"/>
        <end position="1594"/>
    </location>
</feature>
<feature type="region of interest" description="Disordered" evidence="5">
    <location>
        <begin position="1779"/>
        <end position="1863"/>
    </location>
</feature>
<keyword evidence="2" id="KW-0863">Zinc-finger</keyword>
<feature type="compositionally biased region" description="Low complexity" evidence="5">
    <location>
        <begin position="2278"/>
        <end position="2292"/>
    </location>
</feature>
<feature type="compositionally biased region" description="Low complexity" evidence="5">
    <location>
        <begin position="1522"/>
        <end position="1574"/>
    </location>
</feature>
<feature type="compositionally biased region" description="Acidic residues" evidence="5">
    <location>
        <begin position="920"/>
        <end position="931"/>
    </location>
</feature>
<dbReference type="PANTHER" id="PTHR46462">
    <property type="entry name" value="UPSET, ISOFORM A"/>
    <property type="match status" value="1"/>
</dbReference>
<keyword evidence="3" id="KW-0862">Zinc</keyword>
<feature type="compositionally biased region" description="Polar residues" evidence="5">
    <location>
        <begin position="160"/>
        <end position="185"/>
    </location>
</feature>
<feature type="compositionally biased region" description="Low complexity" evidence="5">
    <location>
        <begin position="1119"/>
        <end position="1129"/>
    </location>
</feature>